<evidence type="ECO:0000313" key="2">
    <source>
        <dbReference type="Proteomes" id="UP001281147"/>
    </source>
</evidence>
<name>A0ACC3MG93_9PEZI</name>
<dbReference type="EMBL" id="JAUTXU010000270">
    <property type="protein sequence ID" value="KAK3691266.1"/>
    <property type="molecule type" value="Genomic_DNA"/>
</dbReference>
<accession>A0ACC3MG93</accession>
<proteinExistence type="predicted"/>
<dbReference type="Proteomes" id="UP001281147">
    <property type="component" value="Unassembled WGS sequence"/>
</dbReference>
<protein>
    <submittedName>
        <fullName evidence="1">Uncharacterized protein</fullName>
    </submittedName>
</protein>
<gene>
    <name evidence="1" type="ORF">LTR37_018755</name>
</gene>
<comment type="caution">
    <text evidence="1">The sequence shown here is derived from an EMBL/GenBank/DDBJ whole genome shotgun (WGS) entry which is preliminary data.</text>
</comment>
<organism evidence="1 2">
    <name type="scientific">Vermiconidia calcicola</name>
    <dbReference type="NCBI Taxonomy" id="1690605"/>
    <lineage>
        <taxon>Eukaryota</taxon>
        <taxon>Fungi</taxon>
        <taxon>Dikarya</taxon>
        <taxon>Ascomycota</taxon>
        <taxon>Pezizomycotina</taxon>
        <taxon>Dothideomycetes</taxon>
        <taxon>Dothideomycetidae</taxon>
        <taxon>Mycosphaerellales</taxon>
        <taxon>Extremaceae</taxon>
        <taxon>Vermiconidia</taxon>
    </lineage>
</organism>
<evidence type="ECO:0000313" key="1">
    <source>
        <dbReference type="EMBL" id="KAK3691266.1"/>
    </source>
</evidence>
<sequence>MSSVLNYFGYAKPSPTLEEPPPLKKSPVRALPAPWYTSREMYECERRAIFSRKWLFITHRNRLQEPGDFLRYTVAGFDFIITLDRNHTVNALHNVCRHRAYSVVEQKQGRTKILACRYHGWSYGLDGRLAKAPNYQELDGFDKTQNGLFPIHVHIDTNGFIWVNMDSRKEKPEVSWEDDFENVDKQERFQQFKFDDYVLDHSYELEGGYNWKILADNFNECYHCKTTHPDVPNFLTIDSADVDVKDGHMQHDHASTPEQRAQGFNVNSTYYFPNASMSISPHFMMIQKFLPDGPTNSAMHYEVYRNKNSGEEEFSKIADTYARVMSEDKVLCSIAQKNINAGVFINGQLHPKAEKGPLYFQNSVRKVITEHYHREKAAGHEIWPARQQLPSNAFISQEDLEICEGLACGTQKEELMW</sequence>
<reference evidence="1" key="1">
    <citation type="submission" date="2023-07" db="EMBL/GenBank/DDBJ databases">
        <title>Black Yeasts Isolated from many extreme environments.</title>
        <authorList>
            <person name="Coleine C."/>
            <person name="Stajich J.E."/>
            <person name="Selbmann L."/>
        </authorList>
    </citation>
    <scope>NUCLEOTIDE SEQUENCE</scope>
    <source>
        <strain evidence="1">CCFEE 5714</strain>
    </source>
</reference>
<keyword evidence="2" id="KW-1185">Reference proteome</keyword>